<feature type="compositionally biased region" description="Polar residues" evidence="2">
    <location>
        <begin position="402"/>
        <end position="418"/>
    </location>
</feature>
<proteinExistence type="predicted"/>
<sequence>MDDSDQDFVDLCSKLLKRNRKKTVVPRAATGGDKRRNKPSKDDKVESQSSSSVGGIQTCGSVQGSVPGQPGTSAKEQVLQKMHKFKRASPQRMVLNNEHQIQQESQRPDLPELAESDEALAIRLQQELNRETRSVDLEDEGLFFCQLCNKDISHMTPEGRTQHINRCLDEREDHTAAPPPLPHGVIECPICGKRFKSQKNCTSHLKRCSSDMGVPPAVLIQALQRQAEESQSNNMTTSQIVGQKRKGSKSNMPASKKPRKKVGDLDEDTMMAMALSSSLLEQGREKQKELQAERESLEEIIGPSTSKSPVLKWKPHAEKRSDSSASSTAPGSRHSSSFARIQERVSALLLTNRAPSPPTPTRCTSSLPAWSEWSALAASGDKAQTPVQDLKLRTPVASILPCSSQTPRSSPAVSTPGTGQLPGCSQALRDLMELAEDGMTLTQYGYSTTELSKDQQTVASHTSNLQSSGCVVEEEEQNNPGVSGFLPEAPDDNHKDC</sequence>
<protein>
    <recommendedName>
        <fullName evidence="3">C2H2-type domain-containing protein</fullName>
    </recommendedName>
</protein>
<dbReference type="PANTHER" id="PTHR21541:SF3">
    <property type="entry name" value="STRUCTURE-SPECIFIC ENDONUCLEASE SUBUNIT SLX4"/>
    <property type="match status" value="1"/>
</dbReference>
<feature type="region of interest" description="Disordered" evidence="2">
    <location>
        <begin position="225"/>
        <end position="267"/>
    </location>
</feature>
<evidence type="ECO:0000256" key="1">
    <source>
        <dbReference type="PROSITE-ProRule" id="PRU00042"/>
    </source>
</evidence>
<organism evidence="4 5">
    <name type="scientific">Mugilogobius chulae</name>
    <name type="common">yellowstripe goby</name>
    <dbReference type="NCBI Taxonomy" id="88201"/>
    <lineage>
        <taxon>Eukaryota</taxon>
        <taxon>Metazoa</taxon>
        <taxon>Chordata</taxon>
        <taxon>Craniata</taxon>
        <taxon>Vertebrata</taxon>
        <taxon>Euteleostomi</taxon>
        <taxon>Actinopterygii</taxon>
        <taxon>Neopterygii</taxon>
        <taxon>Teleostei</taxon>
        <taxon>Neoteleostei</taxon>
        <taxon>Acanthomorphata</taxon>
        <taxon>Gobiaria</taxon>
        <taxon>Gobiiformes</taxon>
        <taxon>Gobioidei</taxon>
        <taxon>Gobiidae</taxon>
        <taxon>Gobionellinae</taxon>
        <taxon>Mugilogobius</taxon>
    </lineage>
</organism>
<dbReference type="AlphaFoldDB" id="A0AAW0PZU9"/>
<dbReference type="InterPro" id="IPR013087">
    <property type="entry name" value="Znf_C2H2_type"/>
</dbReference>
<name>A0AAW0PZU9_9GOBI</name>
<feature type="compositionally biased region" description="Polar residues" evidence="2">
    <location>
        <begin position="47"/>
        <end position="75"/>
    </location>
</feature>
<dbReference type="PANTHER" id="PTHR21541">
    <property type="entry name" value="BTB POZ DOMAIN CONTAINING 12"/>
    <property type="match status" value="1"/>
</dbReference>
<dbReference type="EMBL" id="JBBPFD010000004">
    <property type="protein sequence ID" value="KAK7930138.1"/>
    <property type="molecule type" value="Genomic_DNA"/>
</dbReference>
<dbReference type="GO" id="GO:0000712">
    <property type="term" value="P:resolution of meiotic recombination intermediates"/>
    <property type="evidence" value="ECO:0007669"/>
    <property type="project" value="TreeGrafter"/>
</dbReference>
<keyword evidence="1" id="KW-0862">Zinc</keyword>
<comment type="caution">
    <text evidence="4">The sequence shown here is derived from an EMBL/GenBank/DDBJ whole genome shotgun (WGS) entry which is preliminary data.</text>
</comment>
<accession>A0AAW0PZU9</accession>
<feature type="region of interest" description="Disordered" evidence="2">
    <location>
        <begin position="402"/>
        <end position="421"/>
    </location>
</feature>
<feature type="region of interest" description="Disordered" evidence="2">
    <location>
        <begin position="280"/>
        <end position="338"/>
    </location>
</feature>
<evidence type="ECO:0000259" key="3">
    <source>
        <dbReference type="PROSITE" id="PS50157"/>
    </source>
</evidence>
<keyword evidence="1" id="KW-0479">Metal-binding</keyword>
<feature type="compositionally biased region" description="Polar residues" evidence="2">
    <location>
        <begin position="452"/>
        <end position="469"/>
    </location>
</feature>
<dbReference type="Gene3D" id="3.30.160.60">
    <property type="entry name" value="Classic Zinc Finger"/>
    <property type="match status" value="1"/>
</dbReference>
<gene>
    <name evidence="4" type="ORF">WMY93_006533</name>
</gene>
<feature type="region of interest" description="Disordered" evidence="2">
    <location>
        <begin position="19"/>
        <end position="77"/>
    </location>
</feature>
<dbReference type="GO" id="GO:0008270">
    <property type="term" value="F:zinc ion binding"/>
    <property type="evidence" value="ECO:0007669"/>
    <property type="project" value="UniProtKB-KW"/>
</dbReference>
<feature type="domain" description="C2H2-type" evidence="3">
    <location>
        <begin position="186"/>
        <end position="216"/>
    </location>
</feature>
<evidence type="ECO:0000313" key="5">
    <source>
        <dbReference type="Proteomes" id="UP001460270"/>
    </source>
</evidence>
<dbReference type="GO" id="GO:0033557">
    <property type="term" value="C:Slx1-Slx4 complex"/>
    <property type="evidence" value="ECO:0007669"/>
    <property type="project" value="TreeGrafter"/>
</dbReference>
<feature type="region of interest" description="Disordered" evidence="2">
    <location>
        <begin position="452"/>
        <end position="497"/>
    </location>
</feature>
<evidence type="ECO:0000313" key="4">
    <source>
        <dbReference type="EMBL" id="KAK7930138.1"/>
    </source>
</evidence>
<evidence type="ECO:0000256" key="2">
    <source>
        <dbReference type="SAM" id="MobiDB-lite"/>
    </source>
</evidence>
<feature type="compositionally biased region" description="Low complexity" evidence="2">
    <location>
        <begin position="323"/>
        <end position="337"/>
    </location>
</feature>
<feature type="compositionally biased region" description="Polar residues" evidence="2">
    <location>
        <begin position="229"/>
        <end position="241"/>
    </location>
</feature>
<dbReference type="Proteomes" id="UP001460270">
    <property type="component" value="Unassembled WGS sequence"/>
</dbReference>
<keyword evidence="1" id="KW-0863">Zinc-finger</keyword>
<keyword evidence="5" id="KW-1185">Reference proteome</keyword>
<feature type="compositionally biased region" description="Basic and acidic residues" evidence="2">
    <location>
        <begin position="282"/>
        <end position="297"/>
    </location>
</feature>
<dbReference type="PROSITE" id="PS50157">
    <property type="entry name" value="ZINC_FINGER_C2H2_2"/>
    <property type="match status" value="1"/>
</dbReference>
<reference evidence="5" key="1">
    <citation type="submission" date="2024-04" db="EMBL/GenBank/DDBJ databases">
        <title>Salinicola lusitanus LLJ914,a marine bacterium isolated from the Okinawa Trough.</title>
        <authorList>
            <person name="Li J."/>
        </authorList>
    </citation>
    <scope>NUCLEOTIDE SEQUENCE [LARGE SCALE GENOMIC DNA]</scope>
</reference>